<dbReference type="Proteomes" id="UP000017862">
    <property type="component" value="Chromosome"/>
</dbReference>
<evidence type="ECO:0000256" key="8">
    <source>
        <dbReference type="ARBA" id="ARBA00023136"/>
    </source>
</evidence>
<name>U6B4Q4_9HYPH</name>
<keyword evidence="5 16" id="KW-0375">Hydrogen ion transport</keyword>
<proteinExistence type="inferred from homology"/>
<dbReference type="CDD" id="cd06503">
    <property type="entry name" value="ATP-synt_Fo_b"/>
    <property type="match status" value="1"/>
</dbReference>
<dbReference type="HOGENOM" id="CLU_079215_1_2_5"/>
<evidence type="ECO:0000256" key="14">
    <source>
        <dbReference type="ARBA" id="ARBA00030281"/>
    </source>
</evidence>
<evidence type="ECO:0000256" key="16">
    <source>
        <dbReference type="RuleBase" id="RU003848"/>
    </source>
</evidence>
<dbReference type="GO" id="GO:0015986">
    <property type="term" value="P:proton motive force-driven ATP synthesis"/>
    <property type="evidence" value="ECO:0007669"/>
    <property type="project" value="InterPro"/>
</dbReference>
<dbReference type="KEGG" id="lar:lam_522"/>
<sequence length="195" mass="22469">MSVNVRLLAKDNKEVQDSLIKSEAVAESDLSSKFPPFNTDTFVSQLFWLLIFFSIFYFIMHRLVVPRISSIIKLRSDRILNDRDRVDCIKKQLDTIVSSYEMELEAARAKSKEMISIAVENSLKKLDEASKNAEIDYINKLNDYQSKIYDMQEKKSKEIYSSADEVIKELLLKVAGLSVSDKKLQSVINIMQNKD</sequence>
<evidence type="ECO:0000256" key="3">
    <source>
        <dbReference type="ARBA" id="ARBA00022547"/>
    </source>
</evidence>
<keyword evidence="4 16" id="KW-0812">Transmembrane</keyword>
<organism evidence="18 19">
    <name type="scientific">Candidatus Liberibacter americanus str. Sao Paulo</name>
    <dbReference type="NCBI Taxonomy" id="1261131"/>
    <lineage>
        <taxon>Bacteria</taxon>
        <taxon>Pseudomonadati</taxon>
        <taxon>Pseudomonadota</taxon>
        <taxon>Alphaproteobacteria</taxon>
        <taxon>Hyphomicrobiales</taxon>
        <taxon>Rhizobiaceae</taxon>
        <taxon>Liberibacter</taxon>
    </lineage>
</organism>
<evidence type="ECO:0000256" key="7">
    <source>
        <dbReference type="ARBA" id="ARBA00023065"/>
    </source>
</evidence>
<evidence type="ECO:0000256" key="5">
    <source>
        <dbReference type="ARBA" id="ARBA00022781"/>
    </source>
</evidence>
<feature type="transmembrane region" description="Helical" evidence="17">
    <location>
        <begin position="46"/>
        <end position="65"/>
    </location>
</feature>
<dbReference type="PATRIC" id="fig|1261131.3.peg.496"/>
<evidence type="ECO:0000256" key="12">
    <source>
        <dbReference type="ARBA" id="ARBA00025830"/>
    </source>
</evidence>
<reference evidence="18 19" key="1">
    <citation type="journal article" date="2014" name="Mol. Plant Microbe Interact.">
        <title>The complete genome sequence of Candidatus Liberibacter americanus, associated with citrus Huanglongbing.</title>
        <authorList>
            <person name="Wulff N.A."/>
            <person name="Zhang S."/>
            <person name="Setubal J.C."/>
            <person name="Almeida N.F."/>
            <person name="Martins E.C."/>
            <person name="Harakava R."/>
            <person name="Kumar D."/>
            <person name="Rangel L.T."/>
            <person name="Foissac X."/>
            <person name="Bove J."/>
            <person name="Gabriel D.W."/>
        </authorList>
    </citation>
    <scope>NUCLEOTIDE SEQUENCE [LARGE SCALE GENOMIC DNA]</scope>
    <source>
        <strain evidence="18 19">Sao Paulo</strain>
    </source>
</reference>
<evidence type="ECO:0000256" key="1">
    <source>
        <dbReference type="ARBA" id="ARBA00004377"/>
    </source>
</evidence>
<dbReference type="GO" id="GO:0005886">
    <property type="term" value="C:plasma membrane"/>
    <property type="evidence" value="ECO:0007669"/>
    <property type="project" value="UniProtKB-SubCell"/>
</dbReference>
<evidence type="ECO:0000256" key="4">
    <source>
        <dbReference type="ARBA" id="ARBA00022692"/>
    </source>
</evidence>
<gene>
    <name evidence="18" type="primary">atpF</name>
    <name evidence="18" type="ORF">lam_522</name>
</gene>
<keyword evidence="2 16" id="KW-0813">Transport</keyword>
<evidence type="ECO:0000256" key="13">
    <source>
        <dbReference type="ARBA" id="ARBA00029748"/>
    </source>
</evidence>
<comment type="subcellular location">
    <subcellularLocation>
        <location evidence="1">Cell inner membrane</location>
        <topology evidence="1">Single-pass membrane protein</topology>
    </subcellularLocation>
</comment>
<keyword evidence="6 17" id="KW-1133">Transmembrane helix</keyword>
<evidence type="ECO:0000256" key="9">
    <source>
        <dbReference type="ARBA" id="ARBA00023310"/>
    </source>
</evidence>
<comment type="function">
    <text evidence="10">F(1)F(0) ATP synthase produces ATP from ADP in the presence of a proton or sodium gradient. F-type ATPases consist of two structural domains, F(1) containing the extramembraneous catalytic core and F(0) containing the membrane proton channel, linked together by a central stalk and a peripheral stalk. During catalysis, ATP synthesis in the catalytic domain of F(1) is coupled via a rotary mechanism of the central stalk subunits to proton translocation.</text>
</comment>
<comment type="similarity">
    <text evidence="16">Belongs to the ATPase B chain family.</text>
</comment>
<dbReference type="EMBL" id="CP006604">
    <property type="protein sequence ID" value="AHA27875.1"/>
    <property type="molecule type" value="Genomic_DNA"/>
</dbReference>
<dbReference type="eggNOG" id="COG0711">
    <property type="taxonomic scope" value="Bacteria"/>
</dbReference>
<evidence type="ECO:0000313" key="19">
    <source>
        <dbReference type="Proteomes" id="UP000017862"/>
    </source>
</evidence>
<dbReference type="STRING" id="1261131.lam_522"/>
<evidence type="ECO:0000256" key="10">
    <source>
        <dbReference type="ARBA" id="ARBA00025198"/>
    </source>
</evidence>
<dbReference type="GO" id="GO:0015078">
    <property type="term" value="F:proton transmembrane transporter activity"/>
    <property type="evidence" value="ECO:0007669"/>
    <property type="project" value="InterPro"/>
</dbReference>
<evidence type="ECO:0000256" key="15">
    <source>
        <dbReference type="ARBA" id="ARBA00033165"/>
    </source>
</evidence>
<keyword evidence="7 16" id="KW-0406">Ion transport</keyword>
<dbReference type="InterPro" id="IPR002146">
    <property type="entry name" value="ATP_synth_b/b'su_bac/chlpt"/>
</dbReference>
<dbReference type="GO" id="GO:0045259">
    <property type="term" value="C:proton-transporting ATP synthase complex"/>
    <property type="evidence" value="ECO:0007669"/>
    <property type="project" value="UniProtKB-KW"/>
</dbReference>
<evidence type="ECO:0000256" key="17">
    <source>
        <dbReference type="SAM" id="Phobius"/>
    </source>
</evidence>
<evidence type="ECO:0000313" key="18">
    <source>
        <dbReference type="EMBL" id="AHA27875.1"/>
    </source>
</evidence>
<evidence type="ECO:0000256" key="11">
    <source>
        <dbReference type="ARBA" id="ARBA00025614"/>
    </source>
</evidence>
<evidence type="ECO:0000256" key="6">
    <source>
        <dbReference type="ARBA" id="ARBA00022989"/>
    </source>
</evidence>
<comment type="function">
    <text evidence="11">Component of the F(0) channel, it forms part of the peripheral stalk, linking F(1) to F(0). The b'-subunit is a diverged and duplicated form of b found in plants and photosynthetic bacteria.</text>
</comment>
<keyword evidence="19" id="KW-1185">Reference proteome</keyword>
<accession>U6B4Q4</accession>
<comment type="subunit">
    <text evidence="12">F-type ATPases have 2 components, F(1) - the catalytic core - and F(0) - the membrane proton channel. F(1) has five subunits: alpha(3), beta(3), gamma(1), delta(1), epsilon(1). F(0) has three main subunits: a(1), b(2) and c(10-14). The alpha and beta chains form an alternating ring which encloses part of the gamma chain. F(1) is attached to F(0) by a central stalk formed by the gamma and epsilon chains, while a peripheral stalk is formed by the delta and b chains.</text>
</comment>
<dbReference type="Pfam" id="PF00430">
    <property type="entry name" value="ATP-synt_B"/>
    <property type="match status" value="1"/>
</dbReference>
<protein>
    <recommendedName>
        <fullName evidence="15">ATP synthase F(0) sector subunit b 2</fullName>
    </recommendedName>
    <alternativeName>
        <fullName evidence="13">ATPase subunit I 2</fullName>
    </alternativeName>
    <alternativeName>
        <fullName evidence="14">F-type ATPase subunit b 2</fullName>
    </alternativeName>
</protein>
<dbReference type="AlphaFoldDB" id="U6B4Q4"/>
<keyword evidence="8 17" id="KW-0472">Membrane</keyword>
<keyword evidence="3 16" id="KW-0138">CF(0)</keyword>
<evidence type="ECO:0000256" key="2">
    <source>
        <dbReference type="ARBA" id="ARBA00022448"/>
    </source>
</evidence>
<keyword evidence="9" id="KW-0066">ATP synthesis</keyword>